<keyword evidence="1" id="KW-0472">Membrane</keyword>
<evidence type="ECO:0000313" key="4">
    <source>
        <dbReference type="Proteomes" id="UP000093476"/>
    </source>
</evidence>
<proteinExistence type="predicted"/>
<feature type="transmembrane region" description="Helical" evidence="1">
    <location>
        <begin position="185"/>
        <end position="207"/>
    </location>
</feature>
<dbReference type="Pfam" id="PF09850">
    <property type="entry name" value="DotU"/>
    <property type="match status" value="1"/>
</dbReference>
<dbReference type="PANTHER" id="PTHR38033:SF1">
    <property type="entry name" value="DOTU FAMILY TYPE IV_VI SECRETION SYSTEM PROTEIN"/>
    <property type="match status" value="1"/>
</dbReference>
<dbReference type="AlphaFoldDB" id="A0A1C0U0P2"/>
<dbReference type="NCBIfam" id="NF038239">
    <property type="entry name" value="T6SS_TssL_short"/>
    <property type="match status" value="1"/>
</dbReference>
<dbReference type="InterPro" id="IPR038522">
    <property type="entry name" value="T4/T6SS_DotU_sf"/>
</dbReference>
<dbReference type="NCBIfam" id="TIGR03349">
    <property type="entry name" value="IV_VI_DotU"/>
    <property type="match status" value="1"/>
</dbReference>
<dbReference type="PATRIC" id="fig|286156.4.peg.3766"/>
<comment type="caution">
    <text evidence="3">The sequence shown here is derived from an EMBL/GenBank/DDBJ whole genome shotgun (WGS) entry which is preliminary data.</text>
</comment>
<gene>
    <name evidence="3" type="ORF">Ppb6_03306</name>
</gene>
<dbReference type="PANTHER" id="PTHR38033">
    <property type="entry name" value="MEMBRANE PROTEIN-RELATED"/>
    <property type="match status" value="1"/>
</dbReference>
<dbReference type="Gene3D" id="1.25.40.590">
    <property type="entry name" value="Type IV / VI secretion system, DotU"/>
    <property type="match status" value="1"/>
</dbReference>
<organism evidence="3 4">
    <name type="scientific">Photorhabdus australis subsp. thailandensis</name>
    <dbReference type="NCBI Taxonomy" id="2805096"/>
    <lineage>
        <taxon>Bacteria</taxon>
        <taxon>Pseudomonadati</taxon>
        <taxon>Pseudomonadota</taxon>
        <taxon>Gammaproteobacteria</taxon>
        <taxon>Enterobacterales</taxon>
        <taxon>Morganellaceae</taxon>
        <taxon>Photorhabdus</taxon>
    </lineage>
</organism>
<dbReference type="InterPro" id="IPR017732">
    <property type="entry name" value="T4/T6SS_DotU"/>
</dbReference>
<reference evidence="3 4" key="1">
    <citation type="submission" date="2015-12" db="EMBL/GenBank/DDBJ databases">
        <title>Genome comparisons provide insights into the role of secondary metabolites in the pathogenic phase of the Photorhabdus life cycle.</title>
        <authorList>
            <person name="Tobias N.J."/>
            <person name="Mishra B."/>
            <person name="Gupta D.K."/>
            <person name="Thines M."/>
            <person name="Stinear T.P."/>
            <person name="Bode H.B."/>
        </authorList>
    </citation>
    <scope>NUCLEOTIDE SEQUENCE [LARGE SCALE GENOMIC DNA]</scope>
    <source>
        <strain evidence="3 4">PB68.1</strain>
    </source>
</reference>
<feature type="domain" description="Type IV / VI secretion system DotU" evidence="2">
    <location>
        <begin position="9"/>
        <end position="205"/>
    </location>
</feature>
<dbReference type="RefSeq" id="WP_065824041.1">
    <property type="nucleotide sequence ID" value="NZ_CAWMQZ010000127.1"/>
</dbReference>
<keyword evidence="1" id="KW-0812">Transmembrane</keyword>
<evidence type="ECO:0000313" key="3">
    <source>
        <dbReference type="EMBL" id="OCQ51507.1"/>
    </source>
</evidence>
<accession>A0A1C0U0P2</accession>
<name>A0A1C0U0P2_9GAMM</name>
<sequence>MNKMILVDDLMLDIGILVIALRNGDKSVHGEALYQKGVELIETAQLQLGKSGVSEDNIAHMIYALCALLDETVLSRPGRDNGHETWSKTLLQTRFFNTHHAGERLLERIRQVLNQSQPSLMVLTCFQRVLALGFQGGDNEQIAQERQSLLDVLTQRAGEMVVQPHQTMPANACRRQGKFWCSRSLWFWGGQAVGVIALMWLGLHFYLQQCLSFGQG</sequence>
<dbReference type="EMBL" id="LOMY01000127">
    <property type="protein sequence ID" value="OCQ51507.1"/>
    <property type="molecule type" value="Genomic_DNA"/>
</dbReference>
<evidence type="ECO:0000256" key="1">
    <source>
        <dbReference type="SAM" id="Phobius"/>
    </source>
</evidence>
<keyword evidence="4" id="KW-1185">Reference proteome</keyword>
<evidence type="ECO:0000259" key="2">
    <source>
        <dbReference type="Pfam" id="PF09850"/>
    </source>
</evidence>
<keyword evidence="1" id="KW-1133">Transmembrane helix</keyword>
<dbReference type="Proteomes" id="UP000093476">
    <property type="component" value="Unassembled WGS sequence"/>
</dbReference>
<protein>
    <recommendedName>
        <fullName evidence="2">Type IV / VI secretion system DotU domain-containing protein</fullName>
    </recommendedName>
</protein>
<dbReference type="STRING" id="286156.Ppb6_03306"/>